<keyword evidence="2" id="KW-1185">Reference proteome</keyword>
<sequence>MFPFDTPIPESVKDTINKVIADRRGELFAGVIEALQPEIDRAIAQTTIGLQARDVDPEILRGYRSR</sequence>
<dbReference type="RefSeq" id="WP_067460265.1">
    <property type="nucleotide sequence ID" value="NZ_SMFR01000013.1"/>
</dbReference>
<dbReference type="EMBL" id="SMFR01000013">
    <property type="protein sequence ID" value="TCJ88133.1"/>
    <property type="molecule type" value="Genomic_DNA"/>
</dbReference>
<evidence type="ECO:0000313" key="1">
    <source>
        <dbReference type="EMBL" id="TCJ88133.1"/>
    </source>
</evidence>
<dbReference type="AlphaFoldDB" id="A0A4R1F2X4"/>
<reference evidence="1 2" key="1">
    <citation type="submission" date="2019-03" db="EMBL/GenBank/DDBJ databases">
        <title>Genomic Encyclopedia of Type Strains, Phase IV (KMG-IV): sequencing the most valuable type-strain genomes for metagenomic binning, comparative biology and taxonomic classification.</title>
        <authorList>
            <person name="Goeker M."/>
        </authorList>
    </citation>
    <scope>NUCLEOTIDE SEQUENCE [LARGE SCALE GENOMIC DNA]</scope>
    <source>
        <strain evidence="1 2">DSM 44684</strain>
    </source>
</reference>
<gene>
    <name evidence="1" type="ORF">DFR71_6675</name>
</gene>
<comment type="caution">
    <text evidence="1">The sequence shown here is derived from an EMBL/GenBank/DDBJ whole genome shotgun (WGS) entry which is preliminary data.</text>
</comment>
<name>A0A4R1F2X4_9NOCA</name>
<organism evidence="1 2">
    <name type="scientific">Nocardia alba</name>
    <dbReference type="NCBI Taxonomy" id="225051"/>
    <lineage>
        <taxon>Bacteria</taxon>
        <taxon>Bacillati</taxon>
        <taxon>Actinomycetota</taxon>
        <taxon>Actinomycetes</taxon>
        <taxon>Mycobacteriales</taxon>
        <taxon>Nocardiaceae</taxon>
        <taxon>Nocardia</taxon>
    </lineage>
</organism>
<evidence type="ECO:0000313" key="2">
    <source>
        <dbReference type="Proteomes" id="UP000294856"/>
    </source>
</evidence>
<protein>
    <submittedName>
        <fullName evidence="1">Uncharacterized protein</fullName>
    </submittedName>
</protein>
<dbReference type="Proteomes" id="UP000294856">
    <property type="component" value="Unassembled WGS sequence"/>
</dbReference>
<accession>A0A4R1F2X4</accession>
<proteinExistence type="predicted"/>